<dbReference type="EMBL" id="JBHSBH010000007">
    <property type="protein sequence ID" value="MFC3996277.1"/>
    <property type="molecule type" value="Genomic_DNA"/>
</dbReference>
<dbReference type="SUPFAM" id="SSF142764">
    <property type="entry name" value="YgbK-like"/>
    <property type="match status" value="1"/>
</dbReference>
<keyword evidence="2 15" id="KW-0808">Transferase</keyword>
<evidence type="ECO:0000259" key="14">
    <source>
        <dbReference type="Pfam" id="PF17042"/>
    </source>
</evidence>
<evidence type="ECO:0000259" key="13">
    <source>
        <dbReference type="Pfam" id="PF07005"/>
    </source>
</evidence>
<name>A0ABV8FJH7_9ACTN</name>
<evidence type="ECO:0000313" key="15">
    <source>
        <dbReference type="EMBL" id="MFC3996277.1"/>
    </source>
</evidence>
<comment type="catalytic activity">
    <reaction evidence="8">
        <text>3-dehydro-D-erythronate + ATP = 3-dehydro-4-O-phospho-D-erythronate + ADP + H(+)</text>
        <dbReference type="Rhea" id="RHEA:52556"/>
        <dbReference type="ChEBI" id="CHEBI:15378"/>
        <dbReference type="ChEBI" id="CHEBI:30616"/>
        <dbReference type="ChEBI" id="CHEBI:57958"/>
        <dbReference type="ChEBI" id="CHEBI:136593"/>
        <dbReference type="ChEBI" id="CHEBI:456216"/>
        <dbReference type="EC" id="2.7.1.217"/>
    </reaction>
</comment>
<evidence type="ECO:0000313" key="16">
    <source>
        <dbReference type="Proteomes" id="UP001595847"/>
    </source>
</evidence>
<dbReference type="EC" id="2.7.1.217" evidence="10"/>
<evidence type="ECO:0000256" key="6">
    <source>
        <dbReference type="ARBA" id="ARBA00023277"/>
    </source>
</evidence>
<comment type="catalytic activity">
    <reaction evidence="7">
        <text>3-dehydro-L-erythronate + ATP = 3-dehydro-4-O-phospho-L-erythronate + ADP + H(+)</text>
        <dbReference type="Rhea" id="RHEA:52552"/>
        <dbReference type="ChEBI" id="CHEBI:15378"/>
        <dbReference type="ChEBI" id="CHEBI:30616"/>
        <dbReference type="ChEBI" id="CHEBI:136592"/>
        <dbReference type="ChEBI" id="CHEBI:136670"/>
        <dbReference type="ChEBI" id="CHEBI:456216"/>
        <dbReference type="EC" id="2.7.1.217"/>
    </reaction>
</comment>
<feature type="domain" description="Four-carbon acid sugar kinase nucleotide binding" evidence="14">
    <location>
        <begin position="284"/>
        <end position="437"/>
    </location>
</feature>
<evidence type="ECO:0000256" key="11">
    <source>
        <dbReference type="ARBA" id="ARBA00039461"/>
    </source>
</evidence>
<dbReference type="InterPro" id="IPR042213">
    <property type="entry name" value="NBD_C_sf"/>
</dbReference>
<feature type="domain" description="Four-carbon acid sugar kinase N-terminal" evidence="13">
    <location>
        <begin position="29"/>
        <end position="255"/>
    </location>
</feature>
<evidence type="ECO:0000256" key="1">
    <source>
        <dbReference type="ARBA" id="ARBA00005715"/>
    </source>
</evidence>
<gene>
    <name evidence="15" type="primary">otnK</name>
    <name evidence="15" type="ORF">ACFOVU_10150</name>
</gene>
<reference evidence="16" key="1">
    <citation type="journal article" date="2019" name="Int. J. Syst. Evol. Microbiol.">
        <title>The Global Catalogue of Microorganisms (GCM) 10K type strain sequencing project: providing services to taxonomists for standard genome sequencing and annotation.</title>
        <authorList>
            <consortium name="The Broad Institute Genomics Platform"/>
            <consortium name="The Broad Institute Genome Sequencing Center for Infectious Disease"/>
            <person name="Wu L."/>
            <person name="Ma J."/>
        </authorList>
    </citation>
    <scope>NUCLEOTIDE SEQUENCE [LARGE SCALE GENOMIC DNA]</scope>
    <source>
        <strain evidence="16">TBRC 1826</strain>
    </source>
</reference>
<organism evidence="15 16">
    <name type="scientific">Nocardiopsis sediminis</name>
    <dbReference type="NCBI Taxonomy" id="1778267"/>
    <lineage>
        <taxon>Bacteria</taxon>
        <taxon>Bacillati</taxon>
        <taxon>Actinomycetota</taxon>
        <taxon>Actinomycetes</taxon>
        <taxon>Streptosporangiales</taxon>
        <taxon>Nocardiopsidaceae</taxon>
        <taxon>Nocardiopsis</taxon>
    </lineage>
</organism>
<sequence length="445" mass="45845">MKQEPARARITRADGIPALQGREDVRPLIGCIADDHTGATDVASAIRGRGLSTALVFGPPSGDRPLPEAEAVVIALKSRTLPTQEAVALSLAAQRALTAAGVPRTYVKYCSTFDSTAEGNIGPVTEALLAATGAGAALACPAAPANGRTVYRGHLFVGDVPLAESPMRHHPLTPMTDSDVTRLLARQTAEPVALLSRPHVATGADAARARLAELRAEGARHVVADAVDEGDLDVLGEVARDHRLVTGAAGLAAGLAAALRTGRPPGAYSTADPEPEPDPDGPAAVLAGSCSTMTLRQIEHARAVMPSRRLDPLELTDPGELDRVRAWVDAHAGAGPVLVYASQSPEERRAAQGRLGTAETARLVEHALAETARHLVDNGVRRLVVAGGETSGAIVGALGIDAVRVGREVDAGVPWTTAAGGLALLLKSGNFGAPDLFTRALSGRP</sequence>
<keyword evidence="5" id="KW-0067">ATP-binding</keyword>
<dbReference type="InterPro" id="IPR037051">
    <property type="entry name" value="4-carb_acid_sugar_kinase_N_sf"/>
</dbReference>
<dbReference type="Proteomes" id="UP001595847">
    <property type="component" value="Unassembled WGS sequence"/>
</dbReference>
<proteinExistence type="inferred from homology"/>
<dbReference type="InterPro" id="IPR050007">
    <property type="entry name" value="OtnK"/>
</dbReference>
<evidence type="ECO:0000256" key="8">
    <source>
        <dbReference type="ARBA" id="ARBA00036346"/>
    </source>
</evidence>
<evidence type="ECO:0000256" key="7">
    <source>
        <dbReference type="ARBA" id="ARBA00035898"/>
    </source>
</evidence>
<comment type="caution">
    <text evidence="15">The sequence shown here is derived from an EMBL/GenBank/DDBJ whole genome shotgun (WGS) entry which is preliminary data.</text>
</comment>
<dbReference type="Gene3D" id="3.40.980.20">
    <property type="entry name" value="Four-carbon acid sugar kinase, nucleotide binding domain"/>
    <property type="match status" value="1"/>
</dbReference>
<evidence type="ECO:0000256" key="3">
    <source>
        <dbReference type="ARBA" id="ARBA00022741"/>
    </source>
</evidence>
<evidence type="ECO:0000256" key="2">
    <source>
        <dbReference type="ARBA" id="ARBA00022679"/>
    </source>
</evidence>
<dbReference type="Gene3D" id="3.40.50.10840">
    <property type="entry name" value="Putative sugar-binding, N-terminal domain"/>
    <property type="match status" value="1"/>
</dbReference>
<evidence type="ECO:0000256" key="9">
    <source>
        <dbReference type="ARBA" id="ARBA00037335"/>
    </source>
</evidence>
<protein>
    <recommendedName>
        <fullName evidence="11">3-oxo-tetronate kinase</fullName>
        <ecNumber evidence="10">2.7.1.217</ecNumber>
    </recommendedName>
    <alternativeName>
        <fullName evidence="12">3-dehydrotetronate 4-kinase</fullName>
    </alternativeName>
</protein>
<comment type="function">
    <text evidence="9">Catalyzes the ATP-dependent phosphorylation of 3-oxo-tetronate to 3-oxo-tetronate 4-phosphate.</text>
</comment>
<evidence type="ECO:0000256" key="12">
    <source>
        <dbReference type="ARBA" id="ARBA00041377"/>
    </source>
</evidence>
<dbReference type="NCBIfam" id="NF043035">
    <property type="entry name" value="OxoTetrKin"/>
    <property type="match status" value="1"/>
</dbReference>
<keyword evidence="4 15" id="KW-0418">Kinase</keyword>
<dbReference type="InterPro" id="IPR031475">
    <property type="entry name" value="NBD_C"/>
</dbReference>
<evidence type="ECO:0000256" key="4">
    <source>
        <dbReference type="ARBA" id="ARBA00022777"/>
    </source>
</evidence>
<evidence type="ECO:0000256" key="5">
    <source>
        <dbReference type="ARBA" id="ARBA00022840"/>
    </source>
</evidence>
<accession>A0ABV8FJH7</accession>
<dbReference type="InterPro" id="IPR010737">
    <property type="entry name" value="4-carb_acid_sugar_kinase_N"/>
</dbReference>
<dbReference type="Pfam" id="PF07005">
    <property type="entry name" value="SBD_N"/>
    <property type="match status" value="1"/>
</dbReference>
<keyword evidence="6" id="KW-0119">Carbohydrate metabolism</keyword>
<comment type="similarity">
    <text evidence="1">Belongs to the four-carbon acid sugar kinase family.</text>
</comment>
<dbReference type="GO" id="GO:0016301">
    <property type="term" value="F:kinase activity"/>
    <property type="evidence" value="ECO:0007669"/>
    <property type="project" value="UniProtKB-KW"/>
</dbReference>
<evidence type="ECO:0000256" key="10">
    <source>
        <dbReference type="ARBA" id="ARBA00039095"/>
    </source>
</evidence>
<dbReference type="Pfam" id="PF17042">
    <property type="entry name" value="NBD_C"/>
    <property type="match status" value="1"/>
</dbReference>
<dbReference type="RefSeq" id="WP_378532182.1">
    <property type="nucleotide sequence ID" value="NZ_JBHSBH010000007.1"/>
</dbReference>
<keyword evidence="3" id="KW-0547">Nucleotide-binding</keyword>
<keyword evidence="16" id="KW-1185">Reference proteome</keyword>